<dbReference type="GO" id="GO:0046933">
    <property type="term" value="F:proton-transporting ATP synthase activity, rotational mechanism"/>
    <property type="evidence" value="ECO:0007669"/>
    <property type="project" value="UniProtKB-UniRule"/>
</dbReference>
<dbReference type="InterPro" id="IPR023366">
    <property type="entry name" value="ATP_synth_asu-like_sf"/>
</dbReference>
<dbReference type="NCBIfam" id="TIGR00962">
    <property type="entry name" value="atpA"/>
    <property type="match status" value="1"/>
</dbReference>
<dbReference type="CDD" id="cd18116">
    <property type="entry name" value="ATP-synt_F1_alpha_N"/>
    <property type="match status" value="1"/>
</dbReference>
<gene>
    <name evidence="11" type="primary">atpA</name>
    <name evidence="16" type="ORF">GKD88_10410</name>
    <name evidence="15" type="ORF">GKE08_10610</name>
</gene>
<dbReference type="Pfam" id="PF00306">
    <property type="entry name" value="ATP-synt_ab_C"/>
    <property type="match status" value="1"/>
</dbReference>
<dbReference type="Gene3D" id="1.20.150.20">
    <property type="entry name" value="ATP synthase alpha/beta chain, C-terminal domain"/>
    <property type="match status" value="1"/>
</dbReference>
<comment type="catalytic activity">
    <reaction evidence="11">
        <text>ATP + H2O + 4 H(+)(in) = ADP + phosphate + 5 H(+)(out)</text>
        <dbReference type="Rhea" id="RHEA:57720"/>
        <dbReference type="ChEBI" id="CHEBI:15377"/>
        <dbReference type="ChEBI" id="CHEBI:15378"/>
        <dbReference type="ChEBI" id="CHEBI:30616"/>
        <dbReference type="ChEBI" id="CHEBI:43474"/>
        <dbReference type="ChEBI" id="CHEBI:456216"/>
        <dbReference type="EC" id="7.1.2.2"/>
    </reaction>
</comment>
<dbReference type="GO" id="GO:0005524">
    <property type="term" value="F:ATP binding"/>
    <property type="evidence" value="ECO:0007669"/>
    <property type="project" value="UniProtKB-UniRule"/>
</dbReference>
<dbReference type="NCBIfam" id="NF009884">
    <property type="entry name" value="PRK13343.1"/>
    <property type="match status" value="1"/>
</dbReference>
<dbReference type="CDD" id="cd01132">
    <property type="entry name" value="F1-ATPase_alpha_CD"/>
    <property type="match status" value="1"/>
</dbReference>
<keyword evidence="9 11" id="KW-0139">CF(1)</keyword>
<evidence type="ECO:0000259" key="12">
    <source>
        <dbReference type="Pfam" id="PF00006"/>
    </source>
</evidence>
<dbReference type="InterPro" id="IPR005294">
    <property type="entry name" value="ATP_synth_F1_asu"/>
</dbReference>
<keyword evidence="11" id="KW-1003">Cell membrane</keyword>
<dbReference type="SUPFAM" id="SSF47917">
    <property type="entry name" value="C-terminal domain of alpha and beta subunits of F1 ATP synthase"/>
    <property type="match status" value="1"/>
</dbReference>
<protein>
    <recommendedName>
        <fullName evidence="11">ATP synthase subunit alpha</fullName>
        <ecNumber evidence="11">7.1.2.2</ecNumber>
    </recommendedName>
    <alternativeName>
        <fullName evidence="11">ATP synthase F1 sector subunit alpha</fullName>
    </alternativeName>
    <alternativeName>
        <fullName evidence="11">F-ATPase subunit alpha</fullName>
    </alternativeName>
</protein>
<evidence type="ECO:0000256" key="10">
    <source>
        <dbReference type="ARBA" id="ARBA00023310"/>
    </source>
</evidence>
<dbReference type="InterPro" id="IPR020003">
    <property type="entry name" value="ATPase_a/bsu_AS"/>
</dbReference>
<dbReference type="EMBL" id="WKPJ01000015">
    <property type="protein sequence ID" value="MSA89777.1"/>
    <property type="molecule type" value="Genomic_DNA"/>
</dbReference>
<organism evidence="15 17">
    <name type="scientific">Holdemania massiliensis</name>
    <dbReference type="NCBI Taxonomy" id="1468449"/>
    <lineage>
        <taxon>Bacteria</taxon>
        <taxon>Bacillati</taxon>
        <taxon>Bacillota</taxon>
        <taxon>Erysipelotrichia</taxon>
        <taxon>Erysipelotrichales</taxon>
        <taxon>Erysipelotrichaceae</taxon>
        <taxon>Holdemania</taxon>
    </lineage>
</organism>
<evidence type="ECO:0000313" key="16">
    <source>
        <dbReference type="EMBL" id="MSC33532.1"/>
    </source>
</evidence>
<dbReference type="Gene3D" id="2.40.30.20">
    <property type="match status" value="1"/>
</dbReference>
<dbReference type="PIRSF" id="PIRSF039088">
    <property type="entry name" value="F_ATPase_subunit_alpha"/>
    <property type="match status" value="1"/>
</dbReference>
<keyword evidence="4 11" id="KW-0547">Nucleotide-binding</keyword>
<dbReference type="FunFam" id="1.20.150.20:FF:000001">
    <property type="entry name" value="ATP synthase subunit alpha"/>
    <property type="match status" value="1"/>
</dbReference>
<dbReference type="InterPro" id="IPR004100">
    <property type="entry name" value="ATPase_F1/V1/A1_a/bsu_N"/>
</dbReference>
<name>A0A6N7S7B5_9FIRM</name>
<feature type="domain" description="ATP synthase alpha subunit C-terminal" evidence="13">
    <location>
        <begin position="371"/>
        <end position="495"/>
    </location>
</feature>
<dbReference type="FunFam" id="2.40.30.20:FF:000001">
    <property type="entry name" value="ATP synthase subunit alpha"/>
    <property type="match status" value="1"/>
</dbReference>
<dbReference type="GO" id="GO:0045259">
    <property type="term" value="C:proton-transporting ATP synthase complex"/>
    <property type="evidence" value="ECO:0007669"/>
    <property type="project" value="UniProtKB-KW"/>
</dbReference>
<feature type="domain" description="ATPase F1/V1/A1 complex alpha/beta subunit N-terminal" evidence="14">
    <location>
        <begin position="26"/>
        <end position="92"/>
    </location>
</feature>
<comment type="similarity">
    <text evidence="2 11">Belongs to the ATPase alpha/beta chains family.</text>
</comment>
<feature type="site" description="Required for activity" evidence="11">
    <location>
        <position position="362"/>
    </location>
</feature>
<evidence type="ECO:0000259" key="14">
    <source>
        <dbReference type="Pfam" id="PF02874"/>
    </source>
</evidence>
<dbReference type="RefSeq" id="WP_154238985.1">
    <property type="nucleotide sequence ID" value="NZ_CALJPI010000137.1"/>
</dbReference>
<evidence type="ECO:0000256" key="7">
    <source>
        <dbReference type="ARBA" id="ARBA00023065"/>
    </source>
</evidence>
<evidence type="ECO:0000256" key="11">
    <source>
        <dbReference type="HAMAP-Rule" id="MF_01346"/>
    </source>
</evidence>
<comment type="subcellular location">
    <subcellularLocation>
        <location evidence="11">Cell membrane</location>
        <topology evidence="11">Peripheral membrane protein</topology>
    </subcellularLocation>
    <subcellularLocation>
        <location evidence="1">Membrane</location>
        <topology evidence="1">Peripheral membrane protein</topology>
    </subcellularLocation>
</comment>
<evidence type="ECO:0000259" key="13">
    <source>
        <dbReference type="Pfam" id="PF00306"/>
    </source>
</evidence>
<dbReference type="InterPro" id="IPR033732">
    <property type="entry name" value="ATP_synth_F1_a_nt-bd_dom"/>
</dbReference>
<proteinExistence type="inferred from homology"/>
<dbReference type="GO" id="GO:0005886">
    <property type="term" value="C:plasma membrane"/>
    <property type="evidence" value="ECO:0007669"/>
    <property type="project" value="UniProtKB-SubCell"/>
</dbReference>
<dbReference type="PANTHER" id="PTHR48082">
    <property type="entry name" value="ATP SYNTHASE SUBUNIT ALPHA, MITOCHONDRIAL"/>
    <property type="match status" value="1"/>
</dbReference>
<dbReference type="SUPFAM" id="SSF52540">
    <property type="entry name" value="P-loop containing nucleoside triphosphate hydrolases"/>
    <property type="match status" value="1"/>
</dbReference>
<dbReference type="PANTHER" id="PTHR48082:SF2">
    <property type="entry name" value="ATP SYNTHASE SUBUNIT ALPHA, MITOCHONDRIAL"/>
    <property type="match status" value="1"/>
</dbReference>
<dbReference type="FunFam" id="3.40.50.300:FF:000002">
    <property type="entry name" value="ATP synthase subunit alpha"/>
    <property type="match status" value="1"/>
</dbReference>
<comment type="function">
    <text evidence="11">Produces ATP from ADP in the presence of a proton gradient across the membrane. The alpha chain is a regulatory subunit.</text>
</comment>
<evidence type="ECO:0000313" key="18">
    <source>
        <dbReference type="Proteomes" id="UP000480929"/>
    </source>
</evidence>
<feature type="binding site" evidence="11">
    <location>
        <begin position="169"/>
        <end position="176"/>
    </location>
    <ligand>
        <name>ATP</name>
        <dbReference type="ChEBI" id="CHEBI:30616"/>
    </ligand>
</feature>
<keyword evidence="5 11" id="KW-0067">ATP-binding</keyword>
<dbReference type="GO" id="GO:0043531">
    <property type="term" value="F:ADP binding"/>
    <property type="evidence" value="ECO:0007669"/>
    <property type="project" value="TreeGrafter"/>
</dbReference>
<evidence type="ECO:0000256" key="2">
    <source>
        <dbReference type="ARBA" id="ARBA00008936"/>
    </source>
</evidence>
<dbReference type="Proteomes" id="UP000433575">
    <property type="component" value="Unassembled WGS sequence"/>
</dbReference>
<accession>A0A6N7S7B5</accession>
<feature type="domain" description="ATPase F1/V1/A1 complex alpha/beta subunit nucleotide-binding" evidence="12">
    <location>
        <begin position="149"/>
        <end position="364"/>
    </location>
</feature>
<keyword evidence="8 11" id="KW-0472">Membrane</keyword>
<keyword evidence="18" id="KW-1185">Reference proteome</keyword>
<comment type="caution">
    <text evidence="15">The sequence shown here is derived from an EMBL/GenBank/DDBJ whole genome shotgun (WGS) entry which is preliminary data.</text>
</comment>
<evidence type="ECO:0000256" key="4">
    <source>
        <dbReference type="ARBA" id="ARBA00022741"/>
    </source>
</evidence>
<evidence type="ECO:0000313" key="15">
    <source>
        <dbReference type="EMBL" id="MSA89777.1"/>
    </source>
</evidence>
<keyword evidence="7 11" id="KW-0406">Ion transport</keyword>
<keyword evidence="6 11" id="KW-1278">Translocase</keyword>
<evidence type="ECO:0000256" key="5">
    <source>
        <dbReference type="ARBA" id="ARBA00022840"/>
    </source>
</evidence>
<keyword evidence="11" id="KW-0375">Hydrogen ion transport</keyword>
<dbReference type="OrthoDB" id="9803053at2"/>
<dbReference type="HAMAP" id="MF_01346">
    <property type="entry name" value="ATP_synth_alpha_bact"/>
    <property type="match status" value="1"/>
</dbReference>
<evidence type="ECO:0000256" key="9">
    <source>
        <dbReference type="ARBA" id="ARBA00023196"/>
    </source>
</evidence>
<dbReference type="SUPFAM" id="SSF50615">
    <property type="entry name" value="N-terminal domain of alpha and beta subunits of F1 ATP synthase"/>
    <property type="match status" value="1"/>
</dbReference>
<dbReference type="InterPro" id="IPR027417">
    <property type="entry name" value="P-loop_NTPase"/>
</dbReference>
<evidence type="ECO:0000256" key="6">
    <source>
        <dbReference type="ARBA" id="ARBA00022967"/>
    </source>
</evidence>
<dbReference type="Proteomes" id="UP000480929">
    <property type="component" value="Unassembled WGS sequence"/>
</dbReference>
<keyword evidence="10 11" id="KW-0066">ATP synthesis</keyword>
<dbReference type="Pfam" id="PF02874">
    <property type="entry name" value="ATP-synt_ab_N"/>
    <property type="match status" value="1"/>
</dbReference>
<dbReference type="InterPro" id="IPR036121">
    <property type="entry name" value="ATPase_F1/V1/A1_a/bsu_N_sf"/>
</dbReference>
<evidence type="ECO:0000256" key="3">
    <source>
        <dbReference type="ARBA" id="ARBA00022448"/>
    </source>
</evidence>
<keyword evidence="3 11" id="KW-0813">Transport</keyword>
<evidence type="ECO:0000256" key="8">
    <source>
        <dbReference type="ARBA" id="ARBA00023136"/>
    </source>
</evidence>
<dbReference type="InterPro" id="IPR038376">
    <property type="entry name" value="ATP_synth_asu_C_sf"/>
</dbReference>
<dbReference type="PROSITE" id="PS00152">
    <property type="entry name" value="ATPASE_ALPHA_BETA"/>
    <property type="match status" value="1"/>
</dbReference>
<evidence type="ECO:0000313" key="17">
    <source>
        <dbReference type="Proteomes" id="UP000433575"/>
    </source>
</evidence>
<dbReference type="InterPro" id="IPR000194">
    <property type="entry name" value="ATPase_F1/V1/A1_a/bsu_nucl-bd"/>
</dbReference>
<dbReference type="CDD" id="cd18113">
    <property type="entry name" value="ATP-synt_F1_alpha_C"/>
    <property type="match status" value="1"/>
</dbReference>
<dbReference type="EMBL" id="WKPI01000017">
    <property type="protein sequence ID" value="MSC33532.1"/>
    <property type="molecule type" value="Genomic_DNA"/>
</dbReference>
<dbReference type="AlphaFoldDB" id="A0A6N7S7B5"/>
<reference evidence="17 18" key="1">
    <citation type="journal article" date="2019" name="Nat. Med.">
        <title>A library of human gut bacterial isolates paired with longitudinal multiomics data enables mechanistic microbiome research.</title>
        <authorList>
            <person name="Poyet M."/>
            <person name="Groussin M."/>
            <person name="Gibbons S.M."/>
            <person name="Avila-Pacheco J."/>
            <person name="Jiang X."/>
            <person name="Kearney S.M."/>
            <person name="Perrotta A.R."/>
            <person name="Berdy B."/>
            <person name="Zhao S."/>
            <person name="Lieberman T.D."/>
            <person name="Swanson P.K."/>
            <person name="Smith M."/>
            <person name="Roesemann S."/>
            <person name="Alexander J.E."/>
            <person name="Rich S.A."/>
            <person name="Livny J."/>
            <person name="Vlamakis H."/>
            <person name="Clish C."/>
            <person name="Bullock K."/>
            <person name="Deik A."/>
            <person name="Scott J."/>
            <person name="Pierce K.A."/>
            <person name="Xavier R.J."/>
            <person name="Alm E.J."/>
        </authorList>
    </citation>
    <scope>NUCLEOTIDE SEQUENCE [LARGE SCALE GENOMIC DNA]</scope>
    <source>
        <strain evidence="15 17">BIOML-A4</strain>
        <strain evidence="16 18">BIOML-A5</strain>
    </source>
</reference>
<dbReference type="InterPro" id="IPR000793">
    <property type="entry name" value="ATP_synth_asu_C"/>
</dbReference>
<dbReference type="Pfam" id="PF00006">
    <property type="entry name" value="ATP-synt_ab"/>
    <property type="match status" value="1"/>
</dbReference>
<sequence length="506" mass="55447">MSLRPEEISALIKEQIKHYEDKIQSNDVGYVIRVGDGIALIQGLDKAMSSELLLFPHDVYGMVLNLEEDHVGAVLLGDDTLIKEGDEVKRTGRIVEVPVGDGMLGRVVNALGQPIDGKGPIVCDRTRPVERVAPGVMTRKSVHQPLMTGLKIIDSMIPIGKGQRELIIGDRQTGKTAIAVDTILNQKGQDVYCIYVAIGQKASTVAQIMEKLRQHDAMGYTTIVAATASEMAPLQYLAPYAGCAIGEEWMEQGKDVLIIYDDLSKHAVAYRTMSLLLRRPPGREAYPGDVFYLHSRLLERAAKLNDELGGGSLTALPIIETQAGDISAYIPTNVISITDGQIFLQTELFNAGVRPAVDSGLSVSRVGSAAQTKAMKQVSGSLKLDLAQYHEMLSFSQFGSDLDPVTKATIDHGARLTELLKQGQYSPLTMSEQVLSLFAAKNGYLKNVPVEQIKNFEEGMHKFFAQDKADLIERIDTEKKLDADLEVALKQAMDEYLQQFQLISGM</sequence>
<dbReference type="EC" id="7.1.2.2" evidence="11"/>
<dbReference type="Gene3D" id="3.40.50.300">
    <property type="entry name" value="P-loop containing nucleotide triphosphate hydrolases"/>
    <property type="match status" value="1"/>
</dbReference>
<evidence type="ECO:0000256" key="1">
    <source>
        <dbReference type="ARBA" id="ARBA00004170"/>
    </source>
</evidence>